<dbReference type="Gene3D" id="2.60.40.1180">
    <property type="entry name" value="Golgi alpha-mannosidase II"/>
    <property type="match status" value="1"/>
</dbReference>
<organism evidence="3 4">
    <name type="scientific">Penicillium antarcticum</name>
    <dbReference type="NCBI Taxonomy" id="416450"/>
    <lineage>
        <taxon>Eukaryota</taxon>
        <taxon>Fungi</taxon>
        <taxon>Dikarya</taxon>
        <taxon>Ascomycota</taxon>
        <taxon>Pezizomycotina</taxon>
        <taxon>Eurotiomycetes</taxon>
        <taxon>Eurotiomycetidae</taxon>
        <taxon>Eurotiales</taxon>
        <taxon>Aspergillaceae</taxon>
        <taxon>Penicillium</taxon>
    </lineage>
</organism>
<reference evidence="4" key="1">
    <citation type="journal article" date="2017" name="Nat. Microbiol.">
        <title>Global analysis of biosynthetic gene clusters reveals vast potential of secondary metabolite production in Penicillium species.</title>
        <authorList>
            <person name="Nielsen J.C."/>
            <person name="Grijseels S."/>
            <person name="Prigent S."/>
            <person name="Ji B."/>
            <person name="Dainat J."/>
            <person name="Nielsen K.F."/>
            <person name="Frisvad J.C."/>
            <person name="Workman M."/>
            <person name="Nielsen J."/>
        </authorList>
    </citation>
    <scope>NUCLEOTIDE SEQUENCE [LARGE SCALE GENOMIC DNA]</scope>
    <source>
        <strain evidence="4">IBT 31811</strain>
    </source>
</reference>
<evidence type="ECO:0000313" key="3">
    <source>
        <dbReference type="EMBL" id="OQD79638.1"/>
    </source>
</evidence>
<name>A0A1V6PRK3_9EURO</name>
<dbReference type="Pfam" id="PF16862">
    <property type="entry name" value="Glyco_hydro_79C"/>
    <property type="match status" value="1"/>
</dbReference>
<gene>
    <name evidence="3" type="ORF">PENANT_c046G10799</name>
</gene>
<dbReference type="InterPro" id="IPR017853">
    <property type="entry name" value="GH"/>
</dbReference>
<sequence length="510" mass="56464">MLKVATLLATAMLLCPGECNFHATGIPSIPKDSSPIPNDLQSISIEFAYFPDYAGNKSQPNTFSKNLLHNLKAITGIAPKVRVGGTSQDHATYFPNQEDNIHLIYENPTDDQPIQINYGPTYFESYDTLGDIKYLHGLNMNQNSSSQQLKDAATEACTSIGDKLHLFELGNEFNFAPGKYRAANYSLLDYVHEWDMKSATVKKAVEKACPESFPGFMAPSFVLIDKIVTTTWTAEELFDLGYDAKNLTKELSFHNYMGVNAPPLPPAAFDLQRTLMNHTNIIQNLAPQIQRAKNLAYLGHPYTLGELNSIANQGRNGETNVLGDALWLVDFSLWAAEHGMRRLHFHQGLNYRYASWQPMESKGVAPTTRPPYYGQIMVANAIGKSKNTRIVNIPLAEDTESAYAIYHGKRLSKLVVTNLRAFNQTTSGTRPHRAYSFHVPARHCSAKVERLIGPGSDALVNITFGGISYDYALRRGKPALVHGPEEVARVRDGVLAVEVPDSSAVLLTLD</sequence>
<accession>A0A1V6PRK3</accession>
<feature type="signal peptide" evidence="1">
    <location>
        <begin position="1"/>
        <end position="19"/>
    </location>
</feature>
<feature type="domain" description="Beta-glucuronidase C-terminal" evidence="2">
    <location>
        <begin position="402"/>
        <end position="506"/>
    </location>
</feature>
<dbReference type="SUPFAM" id="SSF51445">
    <property type="entry name" value="(Trans)glycosidases"/>
    <property type="match status" value="1"/>
</dbReference>
<dbReference type="PANTHER" id="PTHR36183">
    <property type="entry name" value="BETA-GLUCURONIDASE"/>
    <property type="match status" value="1"/>
</dbReference>
<protein>
    <recommendedName>
        <fullName evidence="2">Beta-glucuronidase C-terminal domain-containing protein</fullName>
    </recommendedName>
</protein>
<dbReference type="InterPro" id="IPR052974">
    <property type="entry name" value="GH79_Enzymes"/>
</dbReference>
<keyword evidence="4" id="KW-1185">Reference proteome</keyword>
<evidence type="ECO:0000313" key="4">
    <source>
        <dbReference type="Proteomes" id="UP000191672"/>
    </source>
</evidence>
<comment type="caution">
    <text evidence="3">The sequence shown here is derived from an EMBL/GenBank/DDBJ whole genome shotgun (WGS) entry which is preliminary data.</text>
</comment>
<dbReference type="InterPro" id="IPR013780">
    <property type="entry name" value="Glyco_hydro_b"/>
</dbReference>
<feature type="chain" id="PRO_5012008814" description="Beta-glucuronidase C-terminal domain-containing protein" evidence="1">
    <location>
        <begin position="20"/>
        <end position="510"/>
    </location>
</feature>
<dbReference type="AlphaFoldDB" id="A0A1V6PRK3"/>
<dbReference type="PANTHER" id="PTHR36183:SF2">
    <property type="entry name" value="BETA-GLUCURONIDASE C-TERMINAL DOMAIN-CONTAINING PROTEIN"/>
    <property type="match status" value="1"/>
</dbReference>
<dbReference type="Gene3D" id="3.20.20.80">
    <property type="entry name" value="Glycosidases"/>
    <property type="match status" value="1"/>
</dbReference>
<dbReference type="InterPro" id="IPR031728">
    <property type="entry name" value="GlcAase_C"/>
</dbReference>
<evidence type="ECO:0000259" key="2">
    <source>
        <dbReference type="Pfam" id="PF16862"/>
    </source>
</evidence>
<dbReference type="EMBL" id="MDYN01000046">
    <property type="protein sequence ID" value="OQD79638.1"/>
    <property type="molecule type" value="Genomic_DNA"/>
</dbReference>
<proteinExistence type="predicted"/>
<dbReference type="OrthoDB" id="2831684at2759"/>
<keyword evidence="1" id="KW-0732">Signal</keyword>
<dbReference type="Proteomes" id="UP000191672">
    <property type="component" value="Unassembled WGS sequence"/>
</dbReference>
<evidence type="ECO:0000256" key="1">
    <source>
        <dbReference type="SAM" id="SignalP"/>
    </source>
</evidence>